<dbReference type="Proteomes" id="UP001156905">
    <property type="component" value="Unassembled WGS sequence"/>
</dbReference>
<comment type="caution">
    <text evidence="3">The sequence shown here is derived from an EMBL/GenBank/DDBJ whole genome shotgun (WGS) entry which is preliminary data.</text>
</comment>
<evidence type="ECO:0000256" key="2">
    <source>
        <dbReference type="RuleBase" id="RU003707"/>
    </source>
</evidence>
<dbReference type="EMBL" id="BSOW01000001">
    <property type="protein sequence ID" value="GLR83625.1"/>
    <property type="molecule type" value="Genomic_DNA"/>
</dbReference>
<proteinExistence type="inferred from homology"/>
<dbReference type="Pfam" id="PF00378">
    <property type="entry name" value="ECH_1"/>
    <property type="match status" value="1"/>
</dbReference>
<evidence type="ECO:0000313" key="3">
    <source>
        <dbReference type="EMBL" id="GLR83625.1"/>
    </source>
</evidence>
<accession>A0ABQ6AQD1</accession>
<dbReference type="RefSeq" id="WP_284260343.1">
    <property type="nucleotide sequence ID" value="NZ_BSOW01000001.1"/>
</dbReference>
<dbReference type="InterPro" id="IPR018376">
    <property type="entry name" value="Enoyl-CoA_hyd/isom_CS"/>
</dbReference>
<dbReference type="SUPFAM" id="SSF52096">
    <property type="entry name" value="ClpP/crotonase"/>
    <property type="match status" value="1"/>
</dbReference>
<comment type="similarity">
    <text evidence="1 2">Belongs to the enoyl-CoA hydratase/isomerase family.</text>
</comment>
<dbReference type="Gene3D" id="3.90.226.10">
    <property type="entry name" value="2-enoyl-CoA Hydratase, Chain A, domain 1"/>
    <property type="match status" value="1"/>
</dbReference>
<sequence length="262" mass="27537">MQVIRFEQQDSVGHIVLANPPKNLIASDFSNALKQAVHEASESDIRALLVRAEGPNFSQGGDVIDFLEKNASQFRTFIAECNQSFRAIEALPIPTVAAVRGAAYGGAFELALACDFIVAAEDAVFRCIEASVGSAPVAGAVQRLAERIGRSRAARCAMLCEPMSGVTAGQLGIATQVVPAGDVEAAALKFAQGLAAGPTRSYAAIRTLLKAWSGGGVPSADAMILDITMALHSSEDARRGRTARAEAIKQGIEPQRIVFTGR</sequence>
<dbReference type="PANTHER" id="PTHR11941">
    <property type="entry name" value="ENOYL-COA HYDRATASE-RELATED"/>
    <property type="match status" value="1"/>
</dbReference>
<dbReference type="InterPro" id="IPR029045">
    <property type="entry name" value="ClpP/crotonase-like_dom_sf"/>
</dbReference>
<dbReference type="InterPro" id="IPR001753">
    <property type="entry name" value="Enoyl-CoA_hydra/iso"/>
</dbReference>
<evidence type="ECO:0000256" key="1">
    <source>
        <dbReference type="ARBA" id="ARBA00005254"/>
    </source>
</evidence>
<name>A0ABQ6AQD1_9BRAD</name>
<keyword evidence="4" id="KW-1185">Reference proteome</keyword>
<organism evidence="3 4">
    <name type="scientific">Bradyrhizobium iriomotense</name>
    <dbReference type="NCBI Taxonomy" id="441950"/>
    <lineage>
        <taxon>Bacteria</taxon>
        <taxon>Pseudomonadati</taxon>
        <taxon>Pseudomonadota</taxon>
        <taxon>Alphaproteobacteria</taxon>
        <taxon>Hyphomicrobiales</taxon>
        <taxon>Nitrobacteraceae</taxon>
        <taxon>Bradyrhizobium</taxon>
    </lineage>
</organism>
<gene>
    <name evidence="3" type="ORF">GCM10007857_03350</name>
</gene>
<protein>
    <submittedName>
        <fullName evidence="3">Crotonase</fullName>
    </submittedName>
</protein>
<reference evidence="4" key="1">
    <citation type="journal article" date="2019" name="Int. J. Syst. Evol. Microbiol.">
        <title>The Global Catalogue of Microorganisms (GCM) 10K type strain sequencing project: providing services to taxonomists for standard genome sequencing and annotation.</title>
        <authorList>
            <consortium name="The Broad Institute Genomics Platform"/>
            <consortium name="The Broad Institute Genome Sequencing Center for Infectious Disease"/>
            <person name="Wu L."/>
            <person name="Ma J."/>
        </authorList>
    </citation>
    <scope>NUCLEOTIDE SEQUENCE [LARGE SCALE GENOMIC DNA]</scope>
    <source>
        <strain evidence="4">NBRC 102520</strain>
    </source>
</reference>
<evidence type="ECO:0000313" key="4">
    <source>
        <dbReference type="Proteomes" id="UP001156905"/>
    </source>
</evidence>
<dbReference type="PROSITE" id="PS00166">
    <property type="entry name" value="ENOYL_COA_HYDRATASE"/>
    <property type="match status" value="1"/>
</dbReference>
<dbReference type="PANTHER" id="PTHR11941:SF54">
    <property type="entry name" value="ENOYL-COA HYDRATASE, MITOCHONDRIAL"/>
    <property type="match status" value="1"/>
</dbReference>
<dbReference type="CDD" id="cd06558">
    <property type="entry name" value="crotonase-like"/>
    <property type="match status" value="1"/>
</dbReference>